<dbReference type="FunFam" id="2.10.50.10:FF:000014">
    <property type="entry name" value="Tumor necrosis factor receptor superfamily member 11B"/>
    <property type="match status" value="1"/>
</dbReference>
<dbReference type="AlphaFoldDB" id="M7AW43"/>
<dbReference type="CDD" id="cd10581">
    <property type="entry name" value="TNFRSF11B"/>
    <property type="match status" value="1"/>
</dbReference>
<dbReference type="Gene3D" id="2.10.50.10">
    <property type="entry name" value="Tumor Necrosis Factor Receptor, subunit A, domain 2"/>
    <property type="match status" value="3"/>
</dbReference>
<dbReference type="InterPro" id="IPR000488">
    <property type="entry name" value="Death_dom"/>
</dbReference>
<dbReference type="Pfam" id="PF23630">
    <property type="entry name" value="Death_TNFRSF11B"/>
    <property type="match status" value="2"/>
</dbReference>
<feature type="repeat" description="TNFR-Cys" evidence="8">
    <location>
        <begin position="185"/>
        <end position="221"/>
    </location>
</feature>
<dbReference type="PROSITE" id="PS50050">
    <property type="entry name" value="TNFR_NGFR_2"/>
    <property type="match status" value="2"/>
</dbReference>
<dbReference type="SUPFAM" id="SSF57586">
    <property type="entry name" value="TNF receptor-like"/>
    <property type="match status" value="2"/>
</dbReference>
<evidence type="ECO:0000256" key="7">
    <source>
        <dbReference type="ARBA" id="ARBA00023180"/>
    </source>
</evidence>
<evidence type="ECO:0000256" key="3">
    <source>
        <dbReference type="ARBA" id="ARBA00022703"/>
    </source>
</evidence>
<dbReference type="InterPro" id="IPR011029">
    <property type="entry name" value="DEATH-like_dom_sf"/>
</dbReference>
<gene>
    <name evidence="12" type="ORF">UY3_13159</name>
</gene>
<dbReference type="SMART" id="SM00208">
    <property type="entry name" value="TNFR"/>
    <property type="match status" value="4"/>
</dbReference>
<feature type="domain" description="TNFR-Cys" evidence="11">
    <location>
        <begin position="185"/>
        <end position="221"/>
    </location>
</feature>
<dbReference type="PANTHER" id="PTHR23097:SF90">
    <property type="entry name" value="TUMOR NECROSIS FACTOR RECEPTOR SUPERFAMILY MEMBER 11B"/>
    <property type="match status" value="1"/>
</dbReference>
<accession>M7AW43</accession>
<keyword evidence="7" id="KW-0325">Glycoprotein</keyword>
<sequence>MQSARGLCTAGWTEGDIFKPPSNEPRAAADWLRTRSDASQTPGAAADWLVPGPKVTDSRSLERGPGRQPAASARQRPAPDTPSCVPQPVFLDIYVKWTTQETAPPKYLHYDPVTSRQLMCDLCSPGTYVKQHCTATKKTECAPCPNQYYAEDWNSNDECQYCNVVCKELQYVKQECNSTQNRICECIEGRYLELEFCLRHTECPPGFGVVQPGTPESDTICQRCPEGFFSNETSSKAACQKHTNCSAPNHKIALKGNAVHDNVCHENTDTSTQKCGIDVTLCEEALFRFAVPEKLTPNWLNVLTDGLPGTKINAENIERIKQKRSSQEQMFQLLKLWKQQNKEQDMVKKIIQGIDLCENSILKHLSQANLTFEHLNILMVNLPGKKVRKEDIQRTMKLCKPTEQIPKLLNLWRIKNTDKDTIKALTHGLKHLKAYHFPRKPIQSLKKVVKLLQSFKMYQLYQKLFFEMIGNQVQSVKKRCV</sequence>
<evidence type="ECO:0000256" key="2">
    <source>
        <dbReference type="ARBA" id="ARBA00022525"/>
    </source>
</evidence>
<keyword evidence="5" id="KW-0677">Repeat</keyword>
<evidence type="ECO:0000256" key="4">
    <source>
        <dbReference type="ARBA" id="ARBA00022729"/>
    </source>
</evidence>
<dbReference type="InterPro" id="IPR022323">
    <property type="entry name" value="TNFR_11"/>
</dbReference>
<dbReference type="EMBL" id="KB554237">
    <property type="protein sequence ID" value="EMP29701.1"/>
    <property type="molecule type" value="Genomic_DNA"/>
</dbReference>
<keyword evidence="13" id="KW-1185">Reference proteome</keyword>
<dbReference type="PRINTS" id="PR01975">
    <property type="entry name" value="TNFACTORR11B"/>
</dbReference>
<feature type="repeat" description="TNFR-Cys" evidence="8">
    <location>
        <begin position="143"/>
        <end position="184"/>
    </location>
</feature>
<feature type="disulfide bond" evidence="8">
    <location>
        <begin position="166"/>
        <end position="184"/>
    </location>
</feature>
<dbReference type="GO" id="GO:0005576">
    <property type="term" value="C:extracellular region"/>
    <property type="evidence" value="ECO:0007669"/>
    <property type="project" value="UniProtKB-SubCell"/>
</dbReference>
<feature type="domain" description="TNFR-Cys" evidence="11">
    <location>
        <begin position="143"/>
        <end position="184"/>
    </location>
</feature>
<keyword evidence="2" id="KW-0964">Secreted</keyword>
<dbReference type="eggNOG" id="ENOG502QVRT">
    <property type="taxonomic scope" value="Eukaryota"/>
</dbReference>
<proteinExistence type="predicted"/>
<dbReference type="Proteomes" id="UP000031443">
    <property type="component" value="Unassembled WGS sequence"/>
</dbReference>
<dbReference type="PROSITE" id="PS50017">
    <property type="entry name" value="DEATH_DOMAIN"/>
    <property type="match status" value="1"/>
</dbReference>
<dbReference type="GO" id="GO:0007165">
    <property type="term" value="P:signal transduction"/>
    <property type="evidence" value="ECO:0007669"/>
    <property type="project" value="InterPro"/>
</dbReference>
<comment type="caution">
    <text evidence="8">Lacks conserved residue(s) required for the propagation of feature annotation.</text>
</comment>
<keyword evidence="6 8" id="KW-1015">Disulfide bond</keyword>
<evidence type="ECO:0000256" key="9">
    <source>
        <dbReference type="SAM" id="MobiDB-lite"/>
    </source>
</evidence>
<dbReference type="InterPro" id="IPR052459">
    <property type="entry name" value="TNFRSF_decoy_receptor"/>
</dbReference>
<organism evidence="12 13">
    <name type="scientific">Chelonia mydas</name>
    <name type="common">Green sea-turtle</name>
    <name type="synonym">Chelonia agassizi</name>
    <dbReference type="NCBI Taxonomy" id="8469"/>
    <lineage>
        <taxon>Eukaryota</taxon>
        <taxon>Metazoa</taxon>
        <taxon>Chordata</taxon>
        <taxon>Craniata</taxon>
        <taxon>Vertebrata</taxon>
        <taxon>Euteleostomi</taxon>
        <taxon>Archelosauria</taxon>
        <taxon>Testudinata</taxon>
        <taxon>Testudines</taxon>
        <taxon>Cryptodira</taxon>
        <taxon>Durocryptodira</taxon>
        <taxon>Americhelydia</taxon>
        <taxon>Chelonioidea</taxon>
        <taxon>Cheloniidae</taxon>
        <taxon>Chelonia</taxon>
    </lineage>
</organism>
<dbReference type="Pfam" id="PF00020">
    <property type="entry name" value="TNFR_c6"/>
    <property type="match status" value="3"/>
</dbReference>
<evidence type="ECO:0000259" key="11">
    <source>
        <dbReference type="PROSITE" id="PS50050"/>
    </source>
</evidence>
<dbReference type="STRING" id="8469.M7AW43"/>
<feature type="compositionally biased region" description="Basic and acidic residues" evidence="9">
    <location>
        <begin position="56"/>
        <end position="65"/>
    </location>
</feature>
<feature type="domain" description="Death" evidence="10">
    <location>
        <begin position="311"/>
        <end position="354"/>
    </location>
</feature>
<reference evidence="13" key="1">
    <citation type="journal article" date="2013" name="Nat. Genet.">
        <title>The draft genomes of soft-shell turtle and green sea turtle yield insights into the development and evolution of the turtle-specific body plan.</title>
        <authorList>
            <person name="Wang Z."/>
            <person name="Pascual-Anaya J."/>
            <person name="Zadissa A."/>
            <person name="Li W."/>
            <person name="Niimura Y."/>
            <person name="Huang Z."/>
            <person name="Li C."/>
            <person name="White S."/>
            <person name="Xiong Z."/>
            <person name="Fang D."/>
            <person name="Wang B."/>
            <person name="Ming Y."/>
            <person name="Chen Y."/>
            <person name="Zheng Y."/>
            <person name="Kuraku S."/>
            <person name="Pignatelli M."/>
            <person name="Herrero J."/>
            <person name="Beal K."/>
            <person name="Nozawa M."/>
            <person name="Li Q."/>
            <person name="Wang J."/>
            <person name="Zhang H."/>
            <person name="Yu L."/>
            <person name="Shigenobu S."/>
            <person name="Wang J."/>
            <person name="Liu J."/>
            <person name="Flicek P."/>
            <person name="Searle S."/>
            <person name="Wang J."/>
            <person name="Kuratani S."/>
            <person name="Yin Y."/>
            <person name="Aken B."/>
            <person name="Zhang G."/>
            <person name="Irie N."/>
        </authorList>
    </citation>
    <scope>NUCLEOTIDE SEQUENCE [LARGE SCALE GENOMIC DNA]</scope>
</reference>
<dbReference type="FunFam" id="2.10.50.10:FF:000030">
    <property type="entry name" value="Tumor necrosis factor receptor superfamily member 11B"/>
    <property type="match status" value="1"/>
</dbReference>
<dbReference type="CDD" id="cd00185">
    <property type="entry name" value="TNFRSF"/>
    <property type="match status" value="1"/>
</dbReference>
<protein>
    <submittedName>
        <fullName evidence="12">Tumor necrosis factor receptor superfamily member 11B</fullName>
    </submittedName>
</protein>
<dbReference type="PANTHER" id="PTHR23097">
    <property type="entry name" value="TUMOR NECROSIS FACTOR RECEPTOR SUPERFAMILY MEMBER"/>
    <property type="match status" value="1"/>
</dbReference>
<evidence type="ECO:0000256" key="1">
    <source>
        <dbReference type="ARBA" id="ARBA00004613"/>
    </source>
</evidence>
<dbReference type="SUPFAM" id="SSF47986">
    <property type="entry name" value="DEATH domain"/>
    <property type="match status" value="1"/>
</dbReference>
<dbReference type="InterPro" id="IPR017371">
    <property type="entry name" value="TNFR_11B"/>
</dbReference>
<evidence type="ECO:0000313" key="13">
    <source>
        <dbReference type="Proteomes" id="UP000031443"/>
    </source>
</evidence>
<dbReference type="PRINTS" id="PR01961">
    <property type="entry name" value="TNFACTORR11"/>
</dbReference>
<feature type="region of interest" description="Disordered" evidence="9">
    <location>
        <begin position="1"/>
        <end position="84"/>
    </location>
</feature>
<keyword evidence="4" id="KW-0732">Signal</keyword>
<evidence type="ECO:0000256" key="8">
    <source>
        <dbReference type="PROSITE-ProRule" id="PRU00206"/>
    </source>
</evidence>
<keyword evidence="12" id="KW-0675">Receptor</keyword>
<name>M7AW43_CHEMY</name>
<dbReference type="GO" id="GO:0006915">
    <property type="term" value="P:apoptotic process"/>
    <property type="evidence" value="ECO:0007669"/>
    <property type="project" value="UniProtKB-KW"/>
</dbReference>
<evidence type="ECO:0000259" key="10">
    <source>
        <dbReference type="PROSITE" id="PS50017"/>
    </source>
</evidence>
<evidence type="ECO:0000256" key="6">
    <source>
        <dbReference type="ARBA" id="ARBA00023157"/>
    </source>
</evidence>
<feature type="disulfide bond" evidence="8">
    <location>
        <begin position="203"/>
        <end position="221"/>
    </location>
</feature>
<dbReference type="Gene3D" id="1.10.533.10">
    <property type="entry name" value="Death Domain, Fas"/>
    <property type="match status" value="1"/>
</dbReference>
<keyword evidence="3" id="KW-0053">Apoptosis</keyword>
<dbReference type="InterPro" id="IPR057633">
    <property type="entry name" value="Death_TNF11B"/>
</dbReference>
<comment type="subcellular location">
    <subcellularLocation>
        <location evidence="1">Secreted</location>
    </subcellularLocation>
</comment>
<feature type="compositionally biased region" description="Low complexity" evidence="9">
    <location>
        <begin position="66"/>
        <end position="78"/>
    </location>
</feature>
<evidence type="ECO:0000256" key="5">
    <source>
        <dbReference type="ARBA" id="ARBA00022737"/>
    </source>
</evidence>
<evidence type="ECO:0000313" key="12">
    <source>
        <dbReference type="EMBL" id="EMP29701.1"/>
    </source>
</evidence>
<dbReference type="InterPro" id="IPR001368">
    <property type="entry name" value="TNFR/NGFR_Cys_rich_reg"/>
</dbReference>
<feature type="disulfide bond" evidence="8">
    <location>
        <begin position="144"/>
        <end position="159"/>
    </location>
</feature>